<dbReference type="PANTHER" id="PTHR13696:SF99">
    <property type="entry name" value="COBYRINIC ACID AC-DIAMIDE SYNTHASE"/>
    <property type="match status" value="1"/>
</dbReference>
<dbReference type="AlphaFoldDB" id="A0A8J3IL99"/>
<protein>
    <submittedName>
        <fullName evidence="2">Sporulation initiation inhibitor Soj</fullName>
    </submittedName>
</protein>
<dbReference type="EMBL" id="BNJK01000001">
    <property type="protein sequence ID" value="GHO93589.1"/>
    <property type="molecule type" value="Genomic_DNA"/>
</dbReference>
<dbReference type="InterPro" id="IPR027417">
    <property type="entry name" value="P-loop_NTPase"/>
</dbReference>
<dbReference type="Pfam" id="PF13614">
    <property type="entry name" value="AAA_31"/>
    <property type="match status" value="1"/>
</dbReference>
<comment type="caution">
    <text evidence="2">The sequence shown here is derived from an EMBL/GenBank/DDBJ whole genome shotgun (WGS) entry which is preliminary data.</text>
</comment>
<dbReference type="InterPro" id="IPR025669">
    <property type="entry name" value="AAA_dom"/>
</dbReference>
<gene>
    <name evidence="2" type="ORF">KSF_036370</name>
</gene>
<dbReference type="CDD" id="cd02042">
    <property type="entry name" value="ParAB_family"/>
    <property type="match status" value="1"/>
</dbReference>
<proteinExistence type="predicted"/>
<evidence type="ECO:0000313" key="2">
    <source>
        <dbReference type="EMBL" id="GHO93589.1"/>
    </source>
</evidence>
<dbReference type="PANTHER" id="PTHR13696">
    <property type="entry name" value="P-LOOP CONTAINING NUCLEOSIDE TRIPHOSPHATE HYDROLASE"/>
    <property type="match status" value="1"/>
</dbReference>
<feature type="domain" description="AAA" evidence="1">
    <location>
        <begin position="9"/>
        <end position="203"/>
    </location>
</feature>
<dbReference type="RefSeq" id="WP_220204367.1">
    <property type="nucleotide sequence ID" value="NZ_BNJK01000001.1"/>
</dbReference>
<sequence length="303" mass="33168">MSQKKEPIILAAVNEKGGVTKTTSTANLAVMLARLGFRVLAIDGDPQGHLTFTFGYERNMLEHTLYDVLLGSKPLKDVILPTFVDPKSLAFFDPDLTEETDQPISGPDLIPINMKASAADGELRGKLTWPTLLKKALKPVQANYDYILIDTNPSLGVLTVNALCAAQAIIIPLIPEVLSVQGLGDLLQVIQQARDDALNPTLKVAGVVFTKVQRYKGHQDIIDTLRGDLAKELNISCFQTELKQSATFTRAANQRSVVVLSDPYSEHAKDYWRLLAEILAVIKGPAYEAVQRVVQAIAADEHK</sequence>
<name>A0A8J3IL99_9CHLR</name>
<dbReference type="SUPFAM" id="SSF52540">
    <property type="entry name" value="P-loop containing nucleoside triphosphate hydrolases"/>
    <property type="match status" value="1"/>
</dbReference>
<dbReference type="Gene3D" id="3.40.50.300">
    <property type="entry name" value="P-loop containing nucleotide triphosphate hydrolases"/>
    <property type="match status" value="1"/>
</dbReference>
<keyword evidence="3" id="KW-1185">Reference proteome</keyword>
<accession>A0A8J3IL99</accession>
<evidence type="ECO:0000259" key="1">
    <source>
        <dbReference type="Pfam" id="PF13614"/>
    </source>
</evidence>
<evidence type="ECO:0000313" key="3">
    <source>
        <dbReference type="Proteomes" id="UP000597444"/>
    </source>
</evidence>
<reference evidence="2" key="1">
    <citation type="submission" date="2020-10" db="EMBL/GenBank/DDBJ databases">
        <title>Taxonomic study of unclassified bacteria belonging to the class Ktedonobacteria.</title>
        <authorList>
            <person name="Yabe S."/>
            <person name="Wang C.M."/>
            <person name="Zheng Y."/>
            <person name="Sakai Y."/>
            <person name="Cavaletti L."/>
            <person name="Monciardini P."/>
            <person name="Donadio S."/>
        </authorList>
    </citation>
    <scope>NUCLEOTIDE SEQUENCE</scope>
    <source>
        <strain evidence="2">ID150040</strain>
    </source>
</reference>
<organism evidence="2 3">
    <name type="scientific">Reticulibacter mediterranei</name>
    <dbReference type="NCBI Taxonomy" id="2778369"/>
    <lineage>
        <taxon>Bacteria</taxon>
        <taxon>Bacillati</taxon>
        <taxon>Chloroflexota</taxon>
        <taxon>Ktedonobacteria</taxon>
        <taxon>Ktedonobacterales</taxon>
        <taxon>Reticulibacteraceae</taxon>
        <taxon>Reticulibacter</taxon>
    </lineage>
</organism>
<dbReference type="InterPro" id="IPR050678">
    <property type="entry name" value="DNA_Partitioning_ATPase"/>
</dbReference>
<dbReference type="Proteomes" id="UP000597444">
    <property type="component" value="Unassembled WGS sequence"/>
</dbReference>